<dbReference type="Proteomes" id="UP000190774">
    <property type="component" value="Unassembled WGS sequence"/>
</dbReference>
<proteinExistence type="predicted"/>
<evidence type="ECO:0000313" key="2">
    <source>
        <dbReference type="Proteomes" id="UP000190774"/>
    </source>
</evidence>
<dbReference type="AlphaFoldDB" id="A0A1T4Z3V3"/>
<sequence>MTPVERAALLYEDIADFRRDLEAHLLQGYVHSTPEAFVMARPVCATAPEVEIVNPWHAFPRERWDAWWIWLAAGDLASLMPLFPYELPCIGWQRCWKGRPNMKFYSMKAIKKRLIFEKLINREVNMDIGPNFLSVQTATDGSQWKAFPAYPCGSLSLLNNSGEDIHLKRAGESDASRILLLKAGQAWLCRVTNAQEIQVRRADASSTQVTLHAEAE</sequence>
<dbReference type="EMBL" id="FUYE01000029">
    <property type="protein sequence ID" value="SKB08694.1"/>
    <property type="molecule type" value="Genomic_DNA"/>
</dbReference>
<reference evidence="2" key="1">
    <citation type="submission" date="2017-02" db="EMBL/GenBank/DDBJ databases">
        <authorList>
            <person name="Varghese N."/>
            <person name="Submissions S."/>
        </authorList>
    </citation>
    <scope>NUCLEOTIDE SEQUENCE [LARGE SCALE GENOMIC DNA]</scope>
    <source>
        <strain evidence="2">ATCC 700200</strain>
    </source>
</reference>
<accession>A0A1T4Z3V3</accession>
<organism evidence="1 2">
    <name type="scientific">Prosthecobacter debontii</name>
    <dbReference type="NCBI Taxonomy" id="48467"/>
    <lineage>
        <taxon>Bacteria</taxon>
        <taxon>Pseudomonadati</taxon>
        <taxon>Verrucomicrobiota</taxon>
        <taxon>Verrucomicrobiia</taxon>
        <taxon>Verrucomicrobiales</taxon>
        <taxon>Verrucomicrobiaceae</taxon>
        <taxon>Prosthecobacter</taxon>
    </lineage>
</organism>
<dbReference type="RefSeq" id="WP_078816106.1">
    <property type="nucleotide sequence ID" value="NZ_FUYE01000029.1"/>
</dbReference>
<keyword evidence="2" id="KW-1185">Reference proteome</keyword>
<dbReference type="STRING" id="48467.SAMN02745166_04996"/>
<gene>
    <name evidence="1" type="ORF">SAMN02745166_04996</name>
</gene>
<protein>
    <submittedName>
        <fullName evidence="1">Uncharacterized protein</fullName>
    </submittedName>
</protein>
<evidence type="ECO:0000313" key="1">
    <source>
        <dbReference type="EMBL" id="SKB08694.1"/>
    </source>
</evidence>
<name>A0A1T4Z3V3_9BACT</name>